<dbReference type="PROSITE" id="PS51257">
    <property type="entry name" value="PROKAR_LIPOPROTEIN"/>
    <property type="match status" value="1"/>
</dbReference>
<reference evidence="2" key="1">
    <citation type="submission" date="2017-08" db="EMBL/GenBank/DDBJ databases">
        <title>A dynamic microbial community with high functional redundancy inhabits the cold, oxic subseafloor aquifer.</title>
        <authorList>
            <person name="Tully B.J."/>
            <person name="Wheat C.G."/>
            <person name="Glazer B.T."/>
            <person name="Huber J.A."/>
        </authorList>
    </citation>
    <scope>NUCLEOTIDE SEQUENCE [LARGE SCALE GENOMIC DNA]</scope>
</reference>
<evidence type="ECO:0000313" key="1">
    <source>
        <dbReference type="EMBL" id="PCJ42543.1"/>
    </source>
</evidence>
<organism evidence="1 2">
    <name type="scientific">SAR86 cluster bacterium</name>
    <dbReference type="NCBI Taxonomy" id="2030880"/>
    <lineage>
        <taxon>Bacteria</taxon>
        <taxon>Pseudomonadati</taxon>
        <taxon>Pseudomonadota</taxon>
        <taxon>Gammaproteobacteria</taxon>
        <taxon>SAR86 cluster</taxon>
    </lineage>
</organism>
<dbReference type="Proteomes" id="UP000228987">
    <property type="component" value="Unassembled WGS sequence"/>
</dbReference>
<accession>A0A2A5CFL7</accession>
<proteinExistence type="predicted"/>
<protein>
    <recommendedName>
        <fullName evidence="3">Lipoprotein</fullName>
    </recommendedName>
</protein>
<gene>
    <name evidence="1" type="ORF">COA71_03255</name>
</gene>
<sequence>MDGIAMKKYIFIFTLLLLTACSGSAPVEIHVFSKSIPQEEINKVVRALTDQGFKVTPNNYDVPEIINTHSFDVAVTIPM</sequence>
<name>A0A2A5CFL7_9GAMM</name>
<dbReference type="EMBL" id="NVWI01000002">
    <property type="protein sequence ID" value="PCJ42543.1"/>
    <property type="molecule type" value="Genomic_DNA"/>
</dbReference>
<evidence type="ECO:0000313" key="2">
    <source>
        <dbReference type="Proteomes" id="UP000228987"/>
    </source>
</evidence>
<dbReference type="AlphaFoldDB" id="A0A2A5CFL7"/>
<comment type="caution">
    <text evidence="1">The sequence shown here is derived from an EMBL/GenBank/DDBJ whole genome shotgun (WGS) entry which is preliminary data.</text>
</comment>
<evidence type="ECO:0008006" key="3">
    <source>
        <dbReference type="Google" id="ProtNLM"/>
    </source>
</evidence>